<dbReference type="AlphaFoldDB" id="A0AAJ0FQG1"/>
<keyword evidence="2" id="KW-0521">NADP</keyword>
<proteinExistence type="inferred from homology"/>
<dbReference type="SUPFAM" id="SSF51735">
    <property type="entry name" value="NAD(P)-binding Rossmann-fold domains"/>
    <property type="match status" value="1"/>
</dbReference>
<dbReference type="PRINTS" id="PR00081">
    <property type="entry name" value="GDHRDH"/>
</dbReference>
<dbReference type="PANTHER" id="PTHR43963:SF6">
    <property type="entry name" value="CHAIN DEHYDROGENASE FAMILY PROTEIN, PUTATIVE (AFU_ORTHOLOGUE AFUA_3G15350)-RELATED"/>
    <property type="match status" value="1"/>
</dbReference>
<dbReference type="GO" id="GO:0016491">
    <property type="term" value="F:oxidoreductase activity"/>
    <property type="evidence" value="ECO:0007669"/>
    <property type="project" value="UniProtKB-KW"/>
</dbReference>
<dbReference type="Proteomes" id="UP001251528">
    <property type="component" value="Unassembled WGS sequence"/>
</dbReference>
<dbReference type="PANTHER" id="PTHR43963">
    <property type="entry name" value="CARBONYL REDUCTASE 1-RELATED"/>
    <property type="match status" value="1"/>
</dbReference>
<dbReference type="InterPro" id="IPR036291">
    <property type="entry name" value="NAD(P)-bd_dom_sf"/>
</dbReference>
<evidence type="ECO:0000313" key="4">
    <source>
        <dbReference type="EMBL" id="KAK2593036.1"/>
    </source>
</evidence>
<comment type="similarity">
    <text evidence="1">Belongs to the short-chain dehydrogenases/reductases (SDR) family.</text>
</comment>
<reference evidence="4" key="1">
    <citation type="submission" date="2023-06" db="EMBL/GenBank/DDBJ databases">
        <title>Conoideocrella luteorostrata (Hypocreales: Clavicipitaceae), a potential biocontrol fungus for elongate hemlock scale in United States Christmas tree production areas.</title>
        <authorList>
            <person name="Barrett H."/>
            <person name="Lovett B."/>
            <person name="Macias A.M."/>
            <person name="Stajich J.E."/>
            <person name="Kasson M.T."/>
        </authorList>
    </citation>
    <scope>NUCLEOTIDE SEQUENCE</scope>
    <source>
        <strain evidence="4">ARSEF 14590</strain>
    </source>
</reference>
<keyword evidence="5" id="KW-1185">Reference proteome</keyword>
<evidence type="ECO:0000256" key="2">
    <source>
        <dbReference type="ARBA" id="ARBA00022857"/>
    </source>
</evidence>
<evidence type="ECO:0000313" key="5">
    <source>
        <dbReference type="Proteomes" id="UP001251528"/>
    </source>
</evidence>
<evidence type="ECO:0000256" key="3">
    <source>
        <dbReference type="ARBA" id="ARBA00023002"/>
    </source>
</evidence>
<dbReference type="InterPro" id="IPR002347">
    <property type="entry name" value="SDR_fam"/>
</dbReference>
<comment type="caution">
    <text evidence="4">The sequence shown here is derived from an EMBL/GenBank/DDBJ whole genome shotgun (WGS) entry which is preliminary data.</text>
</comment>
<name>A0AAJ0FQG1_9HYPO</name>
<keyword evidence="3" id="KW-0560">Oxidoreductase</keyword>
<dbReference type="EMBL" id="JASWJB010000231">
    <property type="protein sequence ID" value="KAK2593036.1"/>
    <property type="molecule type" value="Genomic_DNA"/>
</dbReference>
<accession>A0AAJ0FQG1</accession>
<dbReference type="Pfam" id="PF00106">
    <property type="entry name" value="adh_short"/>
    <property type="match status" value="1"/>
</dbReference>
<sequence length="101" mass="10831">MATKNKTIVFITGANSGIGYETTRALAQSTRPYHVFLGSRSVDKGNQAVQGLQSDFRDTARSIEVVQIDVSSDDSINAAYEKVKQSPGYLDVVVNNAGMGC</sequence>
<protein>
    <submittedName>
        <fullName evidence="4">Uncharacterized protein</fullName>
    </submittedName>
</protein>
<dbReference type="Gene3D" id="3.40.50.720">
    <property type="entry name" value="NAD(P)-binding Rossmann-like Domain"/>
    <property type="match status" value="1"/>
</dbReference>
<evidence type="ECO:0000256" key="1">
    <source>
        <dbReference type="ARBA" id="ARBA00006484"/>
    </source>
</evidence>
<gene>
    <name evidence="4" type="ORF">QQS21_009244</name>
</gene>
<organism evidence="4 5">
    <name type="scientific">Conoideocrella luteorostrata</name>
    <dbReference type="NCBI Taxonomy" id="1105319"/>
    <lineage>
        <taxon>Eukaryota</taxon>
        <taxon>Fungi</taxon>
        <taxon>Dikarya</taxon>
        <taxon>Ascomycota</taxon>
        <taxon>Pezizomycotina</taxon>
        <taxon>Sordariomycetes</taxon>
        <taxon>Hypocreomycetidae</taxon>
        <taxon>Hypocreales</taxon>
        <taxon>Clavicipitaceae</taxon>
        <taxon>Conoideocrella</taxon>
    </lineage>
</organism>